<proteinExistence type="predicted"/>
<reference evidence="3" key="1">
    <citation type="journal article" date="2019" name="Int. J. Syst. Evol. Microbiol.">
        <title>The Global Catalogue of Microorganisms (GCM) 10K type strain sequencing project: providing services to taxonomists for standard genome sequencing and annotation.</title>
        <authorList>
            <consortium name="The Broad Institute Genomics Platform"/>
            <consortium name="The Broad Institute Genome Sequencing Center for Infectious Disease"/>
            <person name="Wu L."/>
            <person name="Ma J."/>
        </authorList>
    </citation>
    <scope>NUCLEOTIDE SEQUENCE [LARGE SCALE GENOMIC DNA]</scope>
    <source>
        <strain evidence="3">JCM 9377</strain>
    </source>
</reference>
<organism evidence="2 3">
    <name type="scientific">Actinocorallia longicatena</name>
    <dbReference type="NCBI Taxonomy" id="111803"/>
    <lineage>
        <taxon>Bacteria</taxon>
        <taxon>Bacillati</taxon>
        <taxon>Actinomycetota</taxon>
        <taxon>Actinomycetes</taxon>
        <taxon>Streptosporangiales</taxon>
        <taxon>Thermomonosporaceae</taxon>
        <taxon>Actinocorallia</taxon>
    </lineage>
</organism>
<evidence type="ECO:0000256" key="1">
    <source>
        <dbReference type="SAM" id="MobiDB-lite"/>
    </source>
</evidence>
<keyword evidence="3" id="KW-1185">Reference proteome</keyword>
<dbReference type="EMBL" id="BAAAUV010000033">
    <property type="protein sequence ID" value="GAA3237704.1"/>
    <property type="molecule type" value="Genomic_DNA"/>
</dbReference>
<sequence>MKEQTGHPGDGLIPLPRTDLASLEEGDDSALFSALRRIITETHHEAPVSGFSAVIGAAEPGPATPPDDL</sequence>
<evidence type="ECO:0000313" key="2">
    <source>
        <dbReference type="EMBL" id="GAA3237704.1"/>
    </source>
</evidence>
<evidence type="ECO:0000313" key="3">
    <source>
        <dbReference type="Proteomes" id="UP001501237"/>
    </source>
</evidence>
<dbReference type="Proteomes" id="UP001501237">
    <property type="component" value="Unassembled WGS sequence"/>
</dbReference>
<feature type="region of interest" description="Disordered" evidence="1">
    <location>
        <begin position="48"/>
        <end position="69"/>
    </location>
</feature>
<comment type="caution">
    <text evidence="2">The sequence shown here is derived from an EMBL/GenBank/DDBJ whole genome shotgun (WGS) entry which is preliminary data.</text>
</comment>
<protein>
    <recommendedName>
        <fullName evidence="4">FXSXX-COOH protein</fullName>
    </recommendedName>
</protein>
<evidence type="ECO:0008006" key="4">
    <source>
        <dbReference type="Google" id="ProtNLM"/>
    </source>
</evidence>
<gene>
    <name evidence="2" type="ORF">GCM10010468_72780</name>
</gene>
<name>A0ABP6QLT8_9ACTN</name>
<accession>A0ABP6QLT8</accession>